<name>A0A1V9YRN4_ACHHY</name>
<sequence length="222" mass="23948">MTYPIAGVQQLSLEYVFDPSLSGGIAGAIRVDYLECGGATIRAKIDVSQTNWKALHAANSNCTGPVTDFDWHIHTKWENTAASAFTTGCSLALTGNHYDPALACGPNSEHIGDSCKPIVASPGFKYACTPMHYSCNPKVCERGDLSGKLGKMHAENGWIREKWYDPHYPAFEEATAAWNMLLHATCGSTSVRLVCATATAAKDLPKTAQPIDTTIPTTYSPY</sequence>
<reference evidence="1 2" key="1">
    <citation type="journal article" date="2014" name="Genome Biol. Evol.">
        <title>The secreted proteins of Achlya hypogyna and Thraustotheca clavata identify the ancestral oomycete secretome and reveal gene acquisitions by horizontal gene transfer.</title>
        <authorList>
            <person name="Misner I."/>
            <person name="Blouin N."/>
            <person name="Leonard G."/>
            <person name="Richards T.A."/>
            <person name="Lane C.E."/>
        </authorList>
    </citation>
    <scope>NUCLEOTIDE SEQUENCE [LARGE SCALE GENOMIC DNA]</scope>
    <source>
        <strain evidence="1 2">ATCC 48635</strain>
    </source>
</reference>
<evidence type="ECO:0000313" key="2">
    <source>
        <dbReference type="Proteomes" id="UP000243579"/>
    </source>
</evidence>
<dbReference type="EMBL" id="JNBR01001383">
    <property type="protein sequence ID" value="OQR88346.1"/>
    <property type="molecule type" value="Genomic_DNA"/>
</dbReference>
<accession>A0A1V9YRN4</accession>
<dbReference type="InterPro" id="IPR036423">
    <property type="entry name" value="SOD-like_Cu/Zn_dom_sf"/>
</dbReference>
<dbReference type="AlphaFoldDB" id="A0A1V9YRN4"/>
<dbReference type="GO" id="GO:0046872">
    <property type="term" value="F:metal ion binding"/>
    <property type="evidence" value="ECO:0007669"/>
    <property type="project" value="InterPro"/>
</dbReference>
<dbReference type="Proteomes" id="UP000243579">
    <property type="component" value="Unassembled WGS sequence"/>
</dbReference>
<proteinExistence type="predicted"/>
<evidence type="ECO:0000313" key="1">
    <source>
        <dbReference type="EMBL" id="OQR88346.1"/>
    </source>
</evidence>
<gene>
    <name evidence="1" type="ORF">ACHHYP_06857</name>
</gene>
<dbReference type="OrthoDB" id="159229at2759"/>
<dbReference type="GO" id="GO:0006801">
    <property type="term" value="P:superoxide metabolic process"/>
    <property type="evidence" value="ECO:0007669"/>
    <property type="project" value="InterPro"/>
</dbReference>
<organism evidence="1 2">
    <name type="scientific">Achlya hypogyna</name>
    <name type="common">Oomycete</name>
    <name type="synonym">Protoachlya hypogyna</name>
    <dbReference type="NCBI Taxonomy" id="1202772"/>
    <lineage>
        <taxon>Eukaryota</taxon>
        <taxon>Sar</taxon>
        <taxon>Stramenopiles</taxon>
        <taxon>Oomycota</taxon>
        <taxon>Saprolegniomycetes</taxon>
        <taxon>Saprolegniales</taxon>
        <taxon>Achlyaceae</taxon>
        <taxon>Achlya</taxon>
    </lineage>
</organism>
<keyword evidence="2" id="KW-1185">Reference proteome</keyword>
<comment type="caution">
    <text evidence="1">The sequence shown here is derived from an EMBL/GenBank/DDBJ whole genome shotgun (WGS) entry which is preliminary data.</text>
</comment>
<protein>
    <submittedName>
        <fullName evidence="1">Uncharacterized protein</fullName>
    </submittedName>
</protein>
<dbReference type="STRING" id="1202772.A0A1V9YRN4"/>
<dbReference type="Gene3D" id="2.60.40.200">
    <property type="entry name" value="Superoxide dismutase, copper/zinc binding domain"/>
    <property type="match status" value="1"/>
</dbReference>